<dbReference type="Gene3D" id="1.25.40.660">
    <property type="entry name" value="Vacuolar protein sorting-associated protein 35, helical subcomplex Vps35-C"/>
    <property type="match status" value="1"/>
</dbReference>
<evidence type="ECO:0000256" key="1">
    <source>
        <dbReference type="ARBA" id="ARBA00004170"/>
    </source>
</evidence>
<evidence type="ECO:0000256" key="3">
    <source>
        <dbReference type="ARBA" id="ARBA00022448"/>
    </source>
</evidence>
<comment type="function">
    <text evidence="6">Plays a role in vesicular protein sorting.</text>
</comment>
<evidence type="ECO:0000256" key="5">
    <source>
        <dbReference type="ARBA" id="ARBA00023136"/>
    </source>
</evidence>
<dbReference type="EMBL" id="OU963915">
    <property type="protein sequence ID" value="CAH0403185.1"/>
    <property type="molecule type" value="Genomic_DNA"/>
</dbReference>
<keyword evidence="8" id="KW-1185">Reference proteome</keyword>
<dbReference type="PIRSF" id="PIRSF009375">
    <property type="entry name" value="Retromer_Vps35"/>
    <property type="match status" value="1"/>
</dbReference>
<reference evidence="7" key="1">
    <citation type="submission" date="2021-12" db="EMBL/GenBank/DDBJ databases">
        <authorList>
            <person name="King R."/>
        </authorList>
    </citation>
    <scope>NUCLEOTIDE SEQUENCE</scope>
</reference>
<evidence type="ECO:0000256" key="2">
    <source>
        <dbReference type="ARBA" id="ARBA00006536"/>
    </source>
</evidence>
<keyword evidence="3 6" id="KW-0813">Transport</keyword>
<name>A0ABN8B4W4_CHISP</name>
<accession>A0ABN8B4W4</accession>
<dbReference type="InterPro" id="IPR005378">
    <property type="entry name" value="Vps35"/>
</dbReference>
<dbReference type="PANTHER" id="PTHR11099:SF0">
    <property type="entry name" value="VACUOLAR PROTEIN SORTING-ASSOCIATED PROTEIN 35"/>
    <property type="match status" value="1"/>
</dbReference>
<evidence type="ECO:0000313" key="8">
    <source>
        <dbReference type="Proteomes" id="UP001153292"/>
    </source>
</evidence>
<gene>
    <name evidence="7" type="ORF">CHILSU_LOCUS6449</name>
</gene>
<organism evidence="7 8">
    <name type="scientific">Chilo suppressalis</name>
    <name type="common">Asiatic rice borer moth</name>
    <dbReference type="NCBI Taxonomy" id="168631"/>
    <lineage>
        <taxon>Eukaryota</taxon>
        <taxon>Metazoa</taxon>
        <taxon>Ecdysozoa</taxon>
        <taxon>Arthropoda</taxon>
        <taxon>Hexapoda</taxon>
        <taxon>Insecta</taxon>
        <taxon>Pterygota</taxon>
        <taxon>Neoptera</taxon>
        <taxon>Endopterygota</taxon>
        <taxon>Lepidoptera</taxon>
        <taxon>Glossata</taxon>
        <taxon>Ditrysia</taxon>
        <taxon>Pyraloidea</taxon>
        <taxon>Crambidae</taxon>
        <taxon>Crambinae</taxon>
        <taxon>Chilo</taxon>
    </lineage>
</organism>
<evidence type="ECO:0000256" key="6">
    <source>
        <dbReference type="PIRNR" id="PIRNR009375"/>
    </source>
</evidence>
<comment type="similarity">
    <text evidence="2 6">Belongs to the VPS35 family.</text>
</comment>
<keyword evidence="5" id="KW-0472">Membrane</keyword>
<dbReference type="PANTHER" id="PTHR11099">
    <property type="entry name" value="VACUOLAR SORTING PROTEIN 35"/>
    <property type="match status" value="1"/>
</dbReference>
<evidence type="ECO:0000313" key="7">
    <source>
        <dbReference type="EMBL" id="CAH0403185.1"/>
    </source>
</evidence>
<dbReference type="Proteomes" id="UP001153292">
    <property type="component" value="Chromosome 22"/>
</dbReference>
<protein>
    <recommendedName>
        <fullName evidence="6">Vacuolar protein sorting-associated protein 35</fullName>
    </recommendedName>
</protein>
<evidence type="ECO:0000256" key="4">
    <source>
        <dbReference type="ARBA" id="ARBA00022927"/>
    </source>
</evidence>
<dbReference type="InterPro" id="IPR042491">
    <property type="entry name" value="Vps35_C"/>
</dbReference>
<sequence>MTNQASPVEEQEKLLEEALNVVKVQSSTYVVSSYVEQCFDAIRQAYVSCFDVRGAGVRGDVSIYVASLYLAYFANLTCHMAITDELRHLELYLLEEFQKGRKVADLYELVQYAGNIVPRLYLLITVGLVYIKTNSNLRRDLLKDLVEMCRGVQHPLRGLFLRNYLLQCTRNVLPDTAEAQNENEGTVRDAIDFVLMNFAEMNKLWVRMQHQGHSRDKERRERERSELRILVGTNLVRLSQLETVTVDDYRRLVLPGILEQVVSCRDAIAQEYLMECIIQVFPDEFHLANLQPFLKSCAELQPGVNIKNIIIALIERLATYSQRNEGNINLSVVMEDGKEQEVQLFEVFSDQVAAITQSRTDMPPEDMLSLQLALLKLAQRCHPDKLNYVDRVLAHTDKICADIHQSSGKTHLEHNTLVFKELMKILKLPADHYKNILTLIKLQNYSQLIKHLNYPGRTMIAVHLINDVLESDTMISTPENVDAVLSMVEVLVKDQPDHDADSDDVEEFMEEQGLLARLIHHFKSESADQQYLILSAARKALQGGGARRIQHTFPPIIFHAYRLAYTYKDLKDQDEMWEKKCQKIFQFCHQTITMLAKAELAELPLRLYLQGALAISEIGFSNHETIAYEYLSQAFSLYEDEISDSKAQLAAITLIIATFEQINCFGAENAEPMRTQCALAASKLLKKPDQSRAVALCAHLFWKGAKEGKLWSLNDASRALDCLKKAARVAQQCMDGGVQAQLLAELLGRYALLRERGNTALTTALIEAVIQKIREELANLDQSEEVEQITKHFHNTLQHIKNRMECPDPEGLGYEGLVLS</sequence>
<keyword evidence="4 6" id="KW-0653">Protein transport</keyword>
<dbReference type="Pfam" id="PF03635">
    <property type="entry name" value="Vps35"/>
    <property type="match status" value="1"/>
</dbReference>
<proteinExistence type="inferred from homology"/>
<comment type="subcellular location">
    <subcellularLocation>
        <location evidence="1">Membrane</location>
        <topology evidence="1">Peripheral membrane protein</topology>
    </subcellularLocation>
</comment>